<evidence type="ECO:0000256" key="9">
    <source>
        <dbReference type="ARBA" id="ARBA00022801"/>
    </source>
</evidence>
<dbReference type="SUPFAM" id="SSF55486">
    <property type="entry name" value="Metalloproteases ('zincins'), catalytic domain"/>
    <property type="match status" value="1"/>
</dbReference>
<dbReference type="PANTHER" id="PTHR45726:SF3">
    <property type="entry name" value="LEUKOTRIENE A-4 HYDROLASE"/>
    <property type="match status" value="1"/>
</dbReference>
<keyword evidence="7" id="KW-0645">Protease</keyword>
<evidence type="ECO:0000256" key="10">
    <source>
        <dbReference type="ARBA" id="ARBA00022833"/>
    </source>
</evidence>
<dbReference type="EC" id="3.4.11.2" evidence="4"/>
<dbReference type="GO" id="GO:0008237">
    <property type="term" value="F:metallopeptidase activity"/>
    <property type="evidence" value="ECO:0007669"/>
    <property type="project" value="UniProtKB-KW"/>
</dbReference>
<keyword evidence="6" id="KW-0963">Cytoplasm</keyword>
<feature type="binding site" evidence="13">
    <location>
        <position position="336"/>
    </location>
    <ligand>
        <name>Zn(2+)</name>
        <dbReference type="ChEBI" id="CHEBI:29105"/>
        <note>catalytic</note>
    </ligand>
</feature>
<evidence type="ECO:0000256" key="12">
    <source>
        <dbReference type="PIRSR" id="PIRSR634015-1"/>
    </source>
</evidence>
<dbReference type="InterPro" id="IPR034015">
    <property type="entry name" value="M1_LTA4H"/>
</dbReference>
<dbReference type="Pfam" id="PF17900">
    <property type="entry name" value="Peptidase_M1_N"/>
    <property type="match status" value="1"/>
</dbReference>
<feature type="signal peptide" evidence="14">
    <location>
        <begin position="1"/>
        <end position="23"/>
    </location>
</feature>
<keyword evidence="10 13" id="KW-0862">Zinc</keyword>
<dbReference type="Gene3D" id="3.30.2010.30">
    <property type="match status" value="1"/>
</dbReference>
<evidence type="ECO:0000256" key="2">
    <source>
        <dbReference type="ARBA" id="ARBA00004496"/>
    </source>
</evidence>
<evidence type="ECO:0000259" key="15">
    <source>
        <dbReference type="SMART" id="SM01263"/>
    </source>
</evidence>
<gene>
    <name evidence="16" type="ORF">CWE08_00925</name>
</gene>
<dbReference type="InterPro" id="IPR015211">
    <property type="entry name" value="Peptidase_M1_C"/>
</dbReference>
<keyword evidence="9" id="KW-0378">Hydrolase</keyword>
<dbReference type="Gene3D" id="1.25.40.320">
    <property type="entry name" value="Peptidase M1, leukotriene A4 hydrolase/aminopeptidase C-terminal domain"/>
    <property type="match status" value="1"/>
</dbReference>
<feature type="binding site" evidence="13">
    <location>
        <position position="340"/>
    </location>
    <ligand>
        <name>Zn(2+)</name>
        <dbReference type="ChEBI" id="CHEBI:29105"/>
        <note>catalytic</note>
    </ligand>
</feature>
<dbReference type="Gene3D" id="2.60.40.1730">
    <property type="entry name" value="tricorn interacting facor f3 domain"/>
    <property type="match status" value="1"/>
</dbReference>
<keyword evidence="14" id="KW-0732">Signal</keyword>
<dbReference type="GO" id="GO:0016285">
    <property type="term" value="F:alanyl aminopeptidase activity"/>
    <property type="evidence" value="ECO:0007669"/>
    <property type="project" value="UniProtKB-EC"/>
</dbReference>
<dbReference type="PANTHER" id="PTHR45726">
    <property type="entry name" value="LEUKOTRIENE A-4 HYDROLASE"/>
    <property type="match status" value="1"/>
</dbReference>
<evidence type="ECO:0000256" key="6">
    <source>
        <dbReference type="ARBA" id="ARBA00022490"/>
    </source>
</evidence>
<evidence type="ECO:0000256" key="11">
    <source>
        <dbReference type="ARBA" id="ARBA00023049"/>
    </source>
</evidence>
<dbReference type="RefSeq" id="WP_126764788.1">
    <property type="nucleotide sequence ID" value="NZ_PIPJ01000001.1"/>
</dbReference>
<evidence type="ECO:0000313" key="16">
    <source>
        <dbReference type="EMBL" id="RUO23247.1"/>
    </source>
</evidence>
<dbReference type="InterPro" id="IPR045357">
    <property type="entry name" value="Aminopeptidase_N-like_N"/>
</dbReference>
<evidence type="ECO:0000256" key="7">
    <source>
        <dbReference type="ARBA" id="ARBA00022670"/>
    </source>
</evidence>
<dbReference type="InterPro" id="IPR001930">
    <property type="entry name" value="Peptidase_M1"/>
</dbReference>
<evidence type="ECO:0000256" key="3">
    <source>
        <dbReference type="ARBA" id="ARBA00010136"/>
    </source>
</evidence>
<dbReference type="InterPro" id="IPR014782">
    <property type="entry name" value="Peptidase_M1_dom"/>
</dbReference>
<dbReference type="FunFam" id="3.30.2010.30:FF:000001">
    <property type="entry name" value="Leukotriene A(4) hydrolase"/>
    <property type="match status" value="1"/>
</dbReference>
<evidence type="ECO:0000256" key="14">
    <source>
        <dbReference type="SAM" id="SignalP"/>
    </source>
</evidence>
<evidence type="ECO:0000256" key="1">
    <source>
        <dbReference type="ARBA" id="ARBA00000098"/>
    </source>
</evidence>
<protein>
    <recommendedName>
        <fullName evidence="5">Aminopeptidase N</fullName>
        <ecNumber evidence="4">3.4.11.2</ecNumber>
    </recommendedName>
</protein>
<organism evidence="16 17">
    <name type="scientific">Aliidiomarina iranensis</name>
    <dbReference type="NCBI Taxonomy" id="1434071"/>
    <lineage>
        <taxon>Bacteria</taxon>
        <taxon>Pseudomonadati</taxon>
        <taxon>Pseudomonadota</taxon>
        <taxon>Gammaproteobacteria</taxon>
        <taxon>Alteromonadales</taxon>
        <taxon>Idiomarinaceae</taxon>
        <taxon>Aliidiomarina</taxon>
    </lineage>
</organism>
<comment type="cofactor">
    <cofactor evidence="13">
        <name>Zn(2+)</name>
        <dbReference type="ChEBI" id="CHEBI:29105"/>
    </cofactor>
    <text evidence="13">Binds 1 zinc ion per subunit.</text>
</comment>
<keyword evidence="8 13" id="KW-0479">Metal-binding</keyword>
<feature type="binding site" evidence="13">
    <location>
        <position position="359"/>
    </location>
    <ligand>
        <name>Zn(2+)</name>
        <dbReference type="ChEBI" id="CHEBI:29105"/>
        <note>catalytic</note>
    </ligand>
</feature>
<dbReference type="GO" id="GO:0005737">
    <property type="term" value="C:cytoplasm"/>
    <property type="evidence" value="ECO:0007669"/>
    <property type="project" value="UniProtKB-SubCell"/>
</dbReference>
<evidence type="ECO:0000256" key="13">
    <source>
        <dbReference type="PIRSR" id="PIRSR634015-3"/>
    </source>
</evidence>
<dbReference type="SMART" id="SM01263">
    <property type="entry name" value="Leuk-A4-hydro_C"/>
    <property type="match status" value="1"/>
</dbReference>
<comment type="subcellular location">
    <subcellularLocation>
        <location evidence="2">Cytoplasm</location>
    </subcellularLocation>
</comment>
<dbReference type="InterPro" id="IPR049980">
    <property type="entry name" value="LTA4H_cat"/>
</dbReference>
<dbReference type="EMBL" id="PIPJ01000001">
    <property type="protein sequence ID" value="RUO23247.1"/>
    <property type="molecule type" value="Genomic_DNA"/>
</dbReference>
<dbReference type="Pfam" id="PF09127">
    <property type="entry name" value="Leuk-A4-hydro_C"/>
    <property type="match status" value="1"/>
</dbReference>
<feature type="chain" id="PRO_5019426143" description="Aminopeptidase N" evidence="14">
    <location>
        <begin position="24"/>
        <end position="638"/>
    </location>
</feature>
<evidence type="ECO:0000256" key="5">
    <source>
        <dbReference type="ARBA" id="ARBA00015611"/>
    </source>
</evidence>
<keyword evidence="16" id="KW-0031">Aminopeptidase</keyword>
<dbReference type="OrthoDB" id="100605at2"/>
<dbReference type="Gene3D" id="1.10.390.10">
    <property type="entry name" value="Neutral Protease Domain 2"/>
    <property type="match status" value="1"/>
</dbReference>
<dbReference type="SUPFAM" id="SSF48371">
    <property type="entry name" value="ARM repeat"/>
    <property type="match status" value="1"/>
</dbReference>
<feature type="domain" description="Peptidase M1 leukotriene A4 hydrolase/aminopeptidase C-terminal" evidence="15">
    <location>
        <begin position="501"/>
        <end position="636"/>
    </location>
</feature>
<keyword evidence="17" id="KW-1185">Reference proteome</keyword>
<accession>A0A432W210</accession>
<comment type="caution">
    <text evidence="16">The sequence shown here is derived from an EMBL/GenBank/DDBJ whole genome shotgun (WGS) entry which is preliminary data.</text>
</comment>
<dbReference type="InterPro" id="IPR042097">
    <property type="entry name" value="Aminopeptidase_N-like_N_sf"/>
</dbReference>
<dbReference type="CDD" id="cd09599">
    <property type="entry name" value="M1_LTA4H"/>
    <property type="match status" value="1"/>
</dbReference>
<dbReference type="AlphaFoldDB" id="A0A432W210"/>
<dbReference type="Proteomes" id="UP000288395">
    <property type="component" value="Unassembled WGS sequence"/>
</dbReference>
<reference evidence="17" key="1">
    <citation type="journal article" date="2018" name="Front. Microbiol.">
        <title>Genome-Based Analysis Reveals the Taxonomy and Diversity of the Family Idiomarinaceae.</title>
        <authorList>
            <person name="Liu Y."/>
            <person name="Lai Q."/>
            <person name="Shao Z."/>
        </authorList>
    </citation>
    <scope>NUCLEOTIDE SEQUENCE [LARGE SCALE GENOMIC DNA]</scope>
    <source>
        <strain evidence="17">GBPy7</strain>
    </source>
</reference>
<dbReference type="InterPro" id="IPR027268">
    <property type="entry name" value="Peptidase_M4/M1_CTD_sf"/>
</dbReference>
<evidence type="ECO:0000256" key="8">
    <source>
        <dbReference type="ARBA" id="ARBA00022723"/>
    </source>
</evidence>
<dbReference type="PRINTS" id="PR00756">
    <property type="entry name" value="ALADIPTASE"/>
</dbReference>
<proteinExistence type="inferred from homology"/>
<feature type="active site" description="Proton donor" evidence="12">
    <location>
        <position position="422"/>
    </location>
</feature>
<comment type="catalytic activity">
    <reaction evidence="1">
        <text>Release of an N-terminal amino acid, Xaa-|-Yaa- from a peptide, amide or arylamide. Xaa is preferably Ala, but may be most amino acids including Pro (slow action). When a terminal hydrophobic residue is followed by a prolyl residue, the two may be released as an intact Xaa-Pro dipeptide.</text>
        <dbReference type="EC" id="3.4.11.2"/>
    </reaction>
</comment>
<dbReference type="GO" id="GO:0008270">
    <property type="term" value="F:zinc ion binding"/>
    <property type="evidence" value="ECO:0007669"/>
    <property type="project" value="InterPro"/>
</dbReference>
<feature type="active site" description="Proton acceptor" evidence="12">
    <location>
        <position position="337"/>
    </location>
</feature>
<sequence>MKHVYLIAALLTACISLWGCSPAEREVTESATAGANENTQTENHWRVETPTIDEHSFANSNEVRTPHLHLNLAVDFAAKVLSGYVEFELEYLDADADRLVLDTEMLAIARAEAYTNGEWAATDFALGERDSILGTPLSVSLPAGTERVRVHYSSSPNATGLDWVAPEGTAGGEHPFLYSQSQPHYARTWIPIQDTPTERLTFTAELRTPPELIGLMGANNPPNPERTGVYQFESRQKIPSYLMAIAVGDLDFHALNERMAIYAEPSILAAAVAEFDYTTDMMAVTEQLFGPFAWDRYDQLVLPPSFPFGGMENPQLAFLTPTVIAGDQSLVSLIAHELAHSWSGNLVTNATWRDLWLNEGFTSYVENRIMEAVYGEERALMERMLDAQSLDAALPNLSERQQVLHIELAQRDPDTSFTAVPYTKAQQFLFFLEERFGRDTFDAFVRQYFADFAFQSLTTAEFQDYLERELINPNPGQVSRNEIMQWLYAPGLPSNAPKSQIAAFERVAEAQALWFAGESIDISAWSIHERLYFLTNLLSDISQAQLARMDREFNLTNTQNNSVLSTWLTIAIAHNYEPAMPRVEEMLTSMGRLAYILGVYRALAATPEGLEEAKRIYAIAEPSYHVLTRDQVEQVLGL</sequence>
<dbReference type="GO" id="GO:0006508">
    <property type="term" value="P:proteolysis"/>
    <property type="evidence" value="ECO:0007669"/>
    <property type="project" value="UniProtKB-KW"/>
</dbReference>
<evidence type="ECO:0000313" key="17">
    <source>
        <dbReference type="Proteomes" id="UP000288395"/>
    </source>
</evidence>
<keyword evidence="11" id="KW-0482">Metalloprotease</keyword>
<dbReference type="InterPro" id="IPR016024">
    <property type="entry name" value="ARM-type_fold"/>
</dbReference>
<dbReference type="Pfam" id="PF01433">
    <property type="entry name" value="Peptidase_M1"/>
    <property type="match status" value="1"/>
</dbReference>
<comment type="similarity">
    <text evidence="3">Belongs to the peptidase M1 family.</text>
</comment>
<dbReference type="SUPFAM" id="SSF63737">
    <property type="entry name" value="Leukotriene A4 hydrolase N-terminal domain"/>
    <property type="match status" value="1"/>
</dbReference>
<name>A0A432W210_9GAMM</name>
<evidence type="ECO:0000256" key="4">
    <source>
        <dbReference type="ARBA" id="ARBA00012564"/>
    </source>
</evidence>
<dbReference type="InterPro" id="IPR038502">
    <property type="entry name" value="M1_LTA-4_hydro/amino_C_sf"/>
</dbReference>